<accession>A0A6L2NDG6</accession>
<dbReference type="PANTHER" id="PTHR33067">
    <property type="entry name" value="RNA-DIRECTED DNA POLYMERASE-RELATED"/>
    <property type="match status" value="1"/>
</dbReference>
<dbReference type="InterPro" id="IPR005162">
    <property type="entry name" value="Retrotrans_gag_dom"/>
</dbReference>
<feature type="domain" description="Retrotransposon gag" evidence="2">
    <location>
        <begin position="366"/>
        <end position="423"/>
    </location>
</feature>
<gene>
    <name evidence="3" type="ORF">Tci_056098</name>
</gene>
<keyword evidence="3" id="KW-0695">RNA-directed DNA polymerase</keyword>
<dbReference type="GO" id="GO:0003964">
    <property type="term" value="F:RNA-directed DNA polymerase activity"/>
    <property type="evidence" value="ECO:0007669"/>
    <property type="project" value="UniProtKB-KW"/>
</dbReference>
<dbReference type="EMBL" id="BKCJ010008823">
    <property type="protein sequence ID" value="GEU84120.1"/>
    <property type="molecule type" value="Genomic_DNA"/>
</dbReference>
<proteinExistence type="predicted"/>
<organism evidence="3">
    <name type="scientific">Tanacetum cinerariifolium</name>
    <name type="common">Dalmatian daisy</name>
    <name type="synonym">Chrysanthemum cinerariifolium</name>
    <dbReference type="NCBI Taxonomy" id="118510"/>
    <lineage>
        <taxon>Eukaryota</taxon>
        <taxon>Viridiplantae</taxon>
        <taxon>Streptophyta</taxon>
        <taxon>Embryophyta</taxon>
        <taxon>Tracheophyta</taxon>
        <taxon>Spermatophyta</taxon>
        <taxon>Magnoliopsida</taxon>
        <taxon>eudicotyledons</taxon>
        <taxon>Gunneridae</taxon>
        <taxon>Pentapetalae</taxon>
        <taxon>asterids</taxon>
        <taxon>campanulids</taxon>
        <taxon>Asterales</taxon>
        <taxon>Asteraceae</taxon>
        <taxon>Asteroideae</taxon>
        <taxon>Anthemideae</taxon>
        <taxon>Anthemidinae</taxon>
        <taxon>Tanacetum</taxon>
    </lineage>
</organism>
<comment type="caution">
    <text evidence="3">The sequence shown here is derived from an EMBL/GenBank/DDBJ whole genome shotgun (WGS) entry which is preliminary data.</text>
</comment>
<dbReference type="CDD" id="cd00303">
    <property type="entry name" value="retropepsin_like"/>
    <property type="match status" value="1"/>
</dbReference>
<evidence type="ECO:0000256" key="1">
    <source>
        <dbReference type="SAM" id="MobiDB-lite"/>
    </source>
</evidence>
<dbReference type="PANTHER" id="PTHR33067:SF9">
    <property type="entry name" value="RNA-DIRECTED DNA POLYMERASE"/>
    <property type="match status" value="1"/>
</dbReference>
<dbReference type="AlphaFoldDB" id="A0A6L2NDG6"/>
<keyword evidence="3" id="KW-0808">Transferase</keyword>
<feature type="region of interest" description="Disordered" evidence="1">
    <location>
        <begin position="271"/>
        <end position="291"/>
    </location>
</feature>
<evidence type="ECO:0000313" key="3">
    <source>
        <dbReference type="EMBL" id="GEU84120.1"/>
    </source>
</evidence>
<name>A0A6L2NDG6_TANCI</name>
<dbReference type="Gene3D" id="2.40.70.10">
    <property type="entry name" value="Acid Proteases"/>
    <property type="match status" value="1"/>
</dbReference>
<protein>
    <submittedName>
        <fullName evidence="3">Reverse transcriptase domain-containing protein</fullName>
    </submittedName>
</protein>
<reference evidence="3" key="1">
    <citation type="journal article" date="2019" name="Sci. Rep.">
        <title>Draft genome of Tanacetum cinerariifolium, the natural source of mosquito coil.</title>
        <authorList>
            <person name="Yamashiro T."/>
            <person name="Shiraishi A."/>
            <person name="Satake H."/>
            <person name="Nakayama K."/>
        </authorList>
    </citation>
    <scope>NUCLEOTIDE SEQUENCE</scope>
</reference>
<evidence type="ECO:0000259" key="2">
    <source>
        <dbReference type="Pfam" id="PF03732"/>
    </source>
</evidence>
<sequence length="990" mass="111327">MKLLFTILQSYTNHGLKFDKSFHEALDRYRDLLHVCPHHGFTELHQLDTFNNAFNPADQDSLNSVAGGNLLERCTQDVFTIIKNKSKVHNSRNKSIVYQVKSGDATSSSSEIAKLTHAINQQTSAMTIAITTILKQFQATPPPASVKAVQEICVTCGGAYSYYQCLTAGGNTFLALRDNIQGYVSAAAEDERVDETLTDQDLAEYTIKFIFSANFVIVDYESDPRVLLILGRPFLRTARALIDVHGEEMILRDVLDQSIFGTAAGECMRTRSSSNLPVESPPNPLTFNPKRHNRRCSKQPFILEESPVDTMADQRTMAELLRAPTEGYAEAIVVPLILAEQFELKHSLINMMTSYRFFGLEKENPYDHIRTTNLRNETSNFQQRFDESFHEAWDRYKDLLHACPHHGFTELHQLDTFYNALNPTDQYSLNSAKLTYAVNQQTSYLTTARTAILKQFQATLPLASVKAIKEIYVTCGGANPYYQSLVADGNTFPELQNNIQGYVSAVAVNYNQGNSGYHSPGVANQIRPSDFAQLNVQNNQNQISQPQGYNRGNNFNQDQSYQALTQQNQVVPLRSGSLPNNTIANPKGELKAITTQSGIIFYGPFVPIPPLFIKPKEDERVEETLTDQDLAVILKKLPEKLGDPRKFLIPCGFSELKCKALANLGASINLMPLSVCKKLGLPELISTRMTLELANRAICTPVGIARDVFVQVGKFTFPADFVIVDYESDPRVPLILGRPFLWIARALIDVHREEMILRDEGGNVLFEKLLDLDSTKDPREKLLNINLLLAKIKSLNDKPTPDHVLKPPSYSPIPNFIIHTEETNSGSTTTYVDYSLPKYDSFLFKIELDQGKLTSIVMKDNLAEPRVHELNVLTTHPTLMLDSDFIPSDNFLPEYEIFYFDIEEKNSGSTTIHADISLPDIKCFKFKIKPDPGELTSIVDFEIRENDLSPTNVNLPPEEDHSPLFAYVVLIFLSFFYVSRGSSKSSFLRE</sequence>
<keyword evidence="3" id="KW-0548">Nucleotidyltransferase</keyword>
<dbReference type="InterPro" id="IPR021109">
    <property type="entry name" value="Peptidase_aspartic_dom_sf"/>
</dbReference>
<dbReference type="Pfam" id="PF03732">
    <property type="entry name" value="Retrotrans_gag"/>
    <property type="match status" value="1"/>
</dbReference>